<dbReference type="Proteomes" id="UP000276133">
    <property type="component" value="Unassembled WGS sequence"/>
</dbReference>
<keyword evidence="11" id="KW-1185">Reference proteome</keyword>
<evidence type="ECO:0000256" key="3">
    <source>
        <dbReference type="ARBA" id="ARBA00022723"/>
    </source>
</evidence>
<dbReference type="PANTHER" id="PTHR11347">
    <property type="entry name" value="CYCLIC NUCLEOTIDE PHOSPHODIESTERASE"/>
    <property type="match status" value="1"/>
</dbReference>
<comment type="similarity">
    <text evidence="1 8">Belongs to the cyclic nucleotide phosphodiesterase family.</text>
</comment>
<sequence length="950" mass="110195">MKNANDFSYFNSAKKEASIESWLDGHRDWFVSYAMEKLDRLTVEKWLAINGLRICRCNEELSDRKYLYSKRNSIPTSLFLNCSIVSQNKDFSKLYKKSSICSTIRVPLKENCPNRRFSNIVTKNDYFSRSTSSSSLLRNRKILPSGGVLNQPSELNLEMSLESNLDKKTATKSDENQKPSYDPAVGEKLHCSPNTLDFLTNNFFPKRPDFFQKYASAHSYDSATTSNLLKLLIKSKIKLPSCFYKTSDAEKLKLRREKNNDFEFLLDIIKDTLNDFNLNSLKERISNNVKILVNCEKSYLYLINKNRESLVSIGSNSYLCNEIKERNRIFKEHFVHDNQEEFQVYSSLIEYVAQSGNYVNVPDVNQDSRFMRHNGITIRSLLCMPIKNSNNEVNAVVKLVNRINTNSTEISQFTDYDVQLLSEYLKFCGISIAHAQLFELYSSEYERNRSLLEVLHEIFQQQTNFDVILFRIMQKAQELLKCKRCSILVLVENDGQSDTVDRKAFDLFKNGDDPDQRRQSVENDDGTKISRFLAEHVIKTGKKVNLEDAYLDPRFDPIVDSVWRQKTKGLLCMPIFNRDGCVIGCAQVSNRVDSLAFDENDEQLFEAFGIFCGLAIHNTLIYHELERSMAEKSVALEVLSYHATCSKNEVNSFIERFSSEIINYTKVNLKAYVFNDFSLNVDQMVLAAFEMFKQSGLMKTFQIDKKTLMQWLLTVRKNYRDVEYHNWSHAFNVCQSMFAIFQNSTVSNYLQDVEKLALIVGCLCHDLDHRGTNNMFQVESHSALSQLYGTDATMEKHHFNHCIMILNTPGHDIFAHVKPRTYELLISHIKEAILATDLAEHFIIRKDFEKAAKTNGICWFEEPYSNLLRKILMTCCDLAAVAKPWETHKRVVDLVTKEFFAQGDRERFELNKEPNEMMDIRRSHELPRLQVGWIDNVCMPLYTDWTDLAF</sequence>
<evidence type="ECO:0000256" key="7">
    <source>
        <dbReference type="PIRSR" id="PIRSR623088-3"/>
    </source>
</evidence>
<dbReference type="InterPro" id="IPR023088">
    <property type="entry name" value="PDEase"/>
</dbReference>
<dbReference type="CDD" id="cd00077">
    <property type="entry name" value="HDc"/>
    <property type="match status" value="1"/>
</dbReference>
<evidence type="ECO:0000313" key="10">
    <source>
        <dbReference type="EMBL" id="RMZ93357.1"/>
    </source>
</evidence>
<dbReference type="Gene3D" id="3.30.450.40">
    <property type="match status" value="2"/>
</dbReference>
<feature type="binding site" evidence="6">
    <location>
        <begin position="725"/>
        <end position="729"/>
    </location>
    <ligand>
        <name>AMP</name>
        <dbReference type="ChEBI" id="CHEBI:456215"/>
    </ligand>
</feature>
<comment type="cofactor">
    <cofactor evidence="8">
        <name>a divalent metal cation</name>
        <dbReference type="ChEBI" id="CHEBI:60240"/>
    </cofactor>
    <text evidence="8">Binds 2 divalent metal cations per subunit. Site 1 may preferentially bind zinc ions, while site 2 has a preference for magnesium and/or manganese ions.</text>
</comment>
<dbReference type="SUPFAM" id="SSF109604">
    <property type="entry name" value="HD-domain/PDEase-like"/>
    <property type="match status" value="1"/>
</dbReference>
<reference evidence="10 11" key="1">
    <citation type="journal article" date="2018" name="Sci. Rep.">
        <title>Genomic signatures of local adaptation to the degree of environmental predictability in rotifers.</title>
        <authorList>
            <person name="Franch-Gras L."/>
            <person name="Hahn C."/>
            <person name="Garcia-Roger E.M."/>
            <person name="Carmona M.J."/>
            <person name="Serra M."/>
            <person name="Gomez A."/>
        </authorList>
    </citation>
    <scope>NUCLEOTIDE SEQUENCE [LARGE SCALE GENOMIC DNA]</scope>
    <source>
        <strain evidence="10">HYR1</strain>
    </source>
</reference>
<evidence type="ECO:0000256" key="1">
    <source>
        <dbReference type="ARBA" id="ARBA00007648"/>
    </source>
</evidence>
<dbReference type="OrthoDB" id="295473at2759"/>
<gene>
    <name evidence="10" type="ORF">BpHYR1_045218</name>
</gene>
<feature type="binding site" evidence="7">
    <location>
        <position position="766"/>
    </location>
    <ligand>
        <name>Zn(2+)</name>
        <dbReference type="ChEBI" id="CHEBI:29105"/>
        <label>2</label>
    </ligand>
</feature>
<dbReference type="PROSITE" id="PS00126">
    <property type="entry name" value="PDEASE_I_1"/>
    <property type="match status" value="1"/>
</dbReference>
<name>A0A3M7P3N2_BRAPC</name>
<feature type="binding site" evidence="7">
    <location>
        <position position="729"/>
    </location>
    <ligand>
        <name>Zn(2+)</name>
        <dbReference type="ChEBI" id="CHEBI:29105"/>
        <label>1</label>
    </ligand>
</feature>
<evidence type="ECO:0000256" key="8">
    <source>
        <dbReference type="RuleBase" id="RU363067"/>
    </source>
</evidence>
<feature type="binding site" evidence="6">
    <location>
        <position position="930"/>
    </location>
    <ligand>
        <name>AMP</name>
        <dbReference type="ChEBI" id="CHEBI:456215"/>
    </ligand>
</feature>
<dbReference type="SMART" id="SM00065">
    <property type="entry name" value="GAF"/>
    <property type="match status" value="2"/>
</dbReference>
<dbReference type="SUPFAM" id="SSF55781">
    <property type="entry name" value="GAF domain-like"/>
    <property type="match status" value="2"/>
</dbReference>
<proteinExistence type="inferred from homology"/>
<dbReference type="AlphaFoldDB" id="A0A3M7P3N2"/>
<dbReference type="STRING" id="10195.A0A3M7P3N2"/>
<dbReference type="InterPro" id="IPR023174">
    <property type="entry name" value="PDEase_CS"/>
</dbReference>
<feature type="binding site" evidence="7">
    <location>
        <position position="877"/>
    </location>
    <ligand>
        <name>Zn(2+)</name>
        <dbReference type="ChEBI" id="CHEBI:29105"/>
        <label>1</label>
    </ligand>
</feature>
<dbReference type="GO" id="GO:0004114">
    <property type="term" value="F:3',5'-cyclic-nucleotide phosphodiesterase activity"/>
    <property type="evidence" value="ECO:0007669"/>
    <property type="project" value="InterPro"/>
</dbReference>
<keyword evidence="4 8" id="KW-0378">Hydrolase</keyword>
<feature type="binding site" evidence="7">
    <location>
        <position position="765"/>
    </location>
    <ligand>
        <name>Zn(2+)</name>
        <dbReference type="ChEBI" id="CHEBI:29105"/>
        <label>1</label>
    </ligand>
</feature>
<dbReference type="Pfam" id="PF00233">
    <property type="entry name" value="PDEase_I"/>
    <property type="match status" value="1"/>
</dbReference>
<evidence type="ECO:0000256" key="6">
    <source>
        <dbReference type="PIRSR" id="PIRSR623088-2"/>
    </source>
</evidence>
<keyword evidence="2" id="KW-0140">cGMP</keyword>
<protein>
    <recommendedName>
        <fullName evidence="8">Phosphodiesterase</fullName>
        <ecNumber evidence="8">3.1.4.-</ecNumber>
    </recommendedName>
</protein>
<evidence type="ECO:0000256" key="5">
    <source>
        <dbReference type="PIRSR" id="PIRSR623088-1"/>
    </source>
</evidence>
<evidence type="ECO:0000256" key="4">
    <source>
        <dbReference type="ARBA" id="ARBA00022801"/>
    </source>
</evidence>
<dbReference type="FunFam" id="1.10.1300.10:FF:000003">
    <property type="entry name" value="Phosphodiesterase"/>
    <property type="match status" value="1"/>
</dbReference>
<comment type="caution">
    <text evidence="10">The sequence shown here is derived from an EMBL/GenBank/DDBJ whole genome shotgun (WGS) entry which is preliminary data.</text>
</comment>
<organism evidence="10 11">
    <name type="scientific">Brachionus plicatilis</name>
    <name type="common">Marine rotifer</name>
    <name type="synonym">Brachionus muelleri</name>
    <dbReference type="NCBI Taxonomy" id="10195"/>
    <lineage>
        <taxon>Eukaryota</taxon>
        <taxon>Metazoa</taxon>
        <taxon>Spiralia</taxon>
        <taxon>Gnathifera</taxon>
        <taxon>Rotifera</taxon>
        <taxon>Eurotatoria</taxon>
        <taxon>Monogononta</taxon>
        <taxon>Pseudotrocha</taxon>
        <taxon>Ploima</taxon>
        <taxon>Brachionidae</taxon>
        <taxon>Brachionus</taxon>
    </lineage>
</organism>
<dbReference type="EC" id="3.1.4.-" evidence="8"/>
<dbReference type="InterPro" id="IPR003607">
    <property type="entry name" value="HD/PDEase_dom"/>
</dbReference>
<dbReference type="GO" id="GO:0046872">
    <property type="term" value="F:metal ion binding"/>
    <property type="evidence" value="ECO:0007669"/>
    <property type="project" value="UniProtKB-KW"/>
</dbReference>
<feature type="binding site" evidence="7">
    <location>
        <position position="766"/>
    </location>
    <ligand>
        <name>Zn(2+)</name>
        <dbReference type="ChEBI" id="CHEBI:29105"/>
        <label>1</label>
    </ligand>
</feature>
<keyword evidence="3 7" id="KW-0479">Metal-binding</keyword>
<dbReference type="PRINTS" id="PR00387">
    <property type="entry name" value="PDIESTERASE1"/>
</dbReference>
<feature type="active site" description="Proton donor" evidence="5">
    <location>
        <position position="725"/>
    </location>
</feature>
<evidence type="ECO:0000256" key="2">
    <source>
        <dbReference type="ARBA" id="ARBA00022535"/>
    </source>
</evidence>
<evidence type="ECO:0000259" key="9">
    <source>
        <dbReference type="PROSITE" id="PS51845"/>
    </source>
</evidence>
<dbReference type="PROSITE" id="PS51845">
    <property type="entry name" value="PDEASE_I_2"/>
    <property type="match status" value="1"/>
</dbReference>
<evidence type="ECO:0000313" key="11">
    <source>
        <dbReference type="Proteomes" id="UP000276133"/>
    </source>
</evidence>
<dbReference type="EMBL" id="REGN01013877">
    <property type="protein sequence ID" value="RMZ93357.1"/>
    <property type="molecule type" value="Genomic_DNA"/>
</dbReference>
<dbReference type="InterPro" id="IPR029016">
    <property type="entry name" value="GAF-like_dom_sf"/>
</dbReference>
<feature type="binding site" evidence="6">
    <location>
        <position position="877"/>
    </location>
    <ligand>
        <name>AMP</name>
        <dbReference type="ChEBI" id="CHEBI:456215"/>
    </ligand>
</feature>
<dbReference type="InterPro" id="IPR036971">
    <property type="entry name" value="PDEase_catalytic_dom_sf"/>
</dbReference>
<accession>A0A3M7P3N2</accession>
<feature type="domain" description="PDEase" evidence="9">
    <location>
        <begin position="646"/>
        <end position="950"/>
    </location>
</feature>
<dbReference type="Pfam" id="PF01590">
    <property type="entry name" value="GAF"/>
    <property type="match status" value="2"/>
</dbReference>
<dbReference type="GO" id="GO:0007165">
    <property type="term" value="P:signal transduction"/>
    <property type="evidence" value="ECO:0007669"/>
    <property type="project" value="InterPro"/>
</dbReference>
<dbReference type="InterPro" id="IPR002073">
    <property type="entry name" value="PDEase_catalytic_dom"/>
</dbReference>
<dbReference type="InterPro" id="IPR003018">
    <property type="entry name" value="GAF"/>
</dbReference>
<dbReference type="SMART" id="SM00471">
    <property type="entry name" value="HDc"/>
    <property type="match status" value="1"/>
</dbReference>
<dbReference type="Gene3D" id="1.10.1300.10">
    <property type="entry name" value="3'5'-cyclic nucleotide phosphodiesterase, catalytic domain"/>
    <property type="match status" value="1"/>
</dbReference>
<feature type="binding site" evidence="6">
    <location>
        <position position="766"/>
    </location>
    <ligand>
        <name>AMP</name>
        <dbReference type="ChEBI" id="CHEBI:456215"/>
    </ligand>
</feature>